<evidence type="ECO:0000313" key="3">
    <source>
        <dbReference type="EMBL" id="QGR18218.1"/>
    </source>
</evidence>
<dbReference type="RefSeq" id="WP_156015706.1">
    <property type="nucleotide sequence ID" value="NZ_CP045484.1"/>
</dbReference>
<dbReference type="KEGG" id="soh:D1869_14240"/>
<dbReference type="InterPro" id="IPR007842">
    <property type="entry name" value="HEPN_dom"/>
</dbReference>
<evidence type="ECO:0000313" key="2">
    <source>
        <dbReference type="EMBL" id="MBB5255155.1"/>
    </source>
</evidence>
<dbReference type="Gene3D" id="1.20.120.330">
    <property type="entry name" value="Nucleotidyltransferases domain 2"/>
    <property type="match status" value="1"/>
</dbReference>
<dbReference type="OrthoDB" id="101044at2157"/>
<evidence type="ECO:0000259" key="1">
    <source>
        <dbReference type="PROSITE" id="PS50910"/>
    </source>
</evidence>
<dbReference type="AlphaFoldDB" id="A0A650CKE1"/>
<dbReference type="Pfam" id="PF05168">
    <property type="entry name" value="HEPN"/>
    <property type="match status" value="1"/>
</dbReference>
<reference evidence="2 5" key="2">
    <citation type="submission" date="2020-08" db="EMBL/GenBank/DDBJ databases">
        <title>Genomic Encyclopedia of Type Strains, Phase IV (KMG-IV): sequencing the most valuable type-strain genomes for metagenomic binning, comparative biology and taxonomic classification.</title>
        <authorList>
            <person name="Goeker M."/>
        </authorList>
    </citation>
    <scope>NUCLEOTIDE SEQUENCE [LARGE SCALE GENOMIC DNA]</scope>
    <source>
        <strain evidence="2 5">DSM 12421</strain>
    </source>
</reference>
<accession>A0A650CKE1</accession>
<dbReference type="EMBL" id="JACHFY010000047">
    <property type="protein sequence ID" value="MBB5255155.1"/>
    <property type="molecule type" value="Genomic_DNA"/>
</dbReference>
<gene>
    <name evidence="3" type="ORF">D1869_14240</name>
    <name evidence="2" type="ORF">HNQ62_002930</name>
</gene>
<dbReference type="EMBL" id="CP045484">
    <property type="protein sequence ID" value="QGR18218.1"/>
    <property type="molecule type" value="Genomic_DNA"/>
</dbReference>
<dbReference type="Proteomes" id="UP000427373">
    <property type="component" value="Chromosome"/>
</dbReference>
<dbReference type="SMART" id="SM00748">
    <property type="entry name" value="HEPN"/>
    <property type="match status" value="1"/>
</dbReference>
<feature type="domain" description="HEPN" evidence="1">
    <location>
        <begin position="5"/>
        <end position="108"/>
    </location>
</feature>
<evidence type="ECO:0000313" key="5">
    <source>
        <dbReference type="Proteomes" id="UP000582213"/>
    </source>
</evidence>
<organism evidence="3 4">
    <name type="scientific">Sulfurisphaera ohwakuensis</name>
    <dbReference type="NCBI Taxonomy" id="69656"/>
    <lineage>
        <taxon>Archaea</taxon>
        <taxon>Thermoproteota</taxon>
        <taxon>Thermoprotei</taxon>
        <taxon>Sulfolobales</taxon>
        <taxon>Sulfolobaceae</taxon>
        <taxon>Sulfurisphaera</taxon>
    </lineage>
</organism>
<dbReference type="Proteomes" id="UP000582213">
    <property type="component" value="Unassembled WGS sequence"/>
</dbReference>
<proteinExistence type="predicted"/>
<dbReference type="PROSITE" id="PS50910">
    <property type="entry name" value="HEPN"/>
    <property type="match status" value="1"/>
</dbReference>
<sequence>MSFLLNNAKNFFHDANRDFEEGIWNLSIFHSGQALQLCVKYKLYTYLGDYPKTHNLKELLEALKRFENVSVDPLMLDFLTQSYISTRYLPYVFSKETAEKVLKFVENLMKEIKCL</sequence>
<name>A0A650CKE1_SULOH</name>
<dbReference type="GeneID" id="42802426"/>
<protein>
    <submittedName>
        <fullName evidence="3">HEPN domain-containing protein</fullName>
    </submittedName>
</protein>
<keyword evidence="4" id="KW-1185">Reference proteome</keyword>
<reference evidence="3 4" key="1">
    <citation type="submission" date="2019-10" db="EMBL/GenBank/DDBJ databases">
        <title>Genome Sequences from Six Type Strain Members of the Archaeal Family Sulfolobaceae: Acidianus ambivalens, Acidianus infernus, Metallosphaera prunae, Stygiolobus azoricus, Sulfolobus metallicus, and Sulfurisphaera ohwakuensis.</title>
        <authorList>
            <person name="Counts J.A."/>
            <person name="Kelly R.M."/>
        </authorList>
    </citation>
    <scope>NUCLEOTIDE SEQUENCE [LARGE SCALE GENOMIC DNA]</scope>
    <source>
        <strain evidence="3 4">TA-1</strain>
    </source>
</reference>
<dbReference type="SUPFAM" id="SSF81593">
    <property type="entry name" value="Nucleotidyltransferase substrate binding subunit/domain"/>
    <property type="match status" value="1"/>
</dbReference>
<evidence type="ECO:0000313" key="4">
    <source>
        <dbReference type="Proteomes" id="UP000427373"/>
    </source>
</evidence>